<evidence type="ECO:0000256" key="3">
    <source>
        <dbReference type="ARBA" id="ARBA00023125"/>
    </source>
</evidence>
<keyword evidence="4" id="KW-0804">Transcription</keyword>
<dbReference type="PROSITE" id="PS50937">
    <property type="entry name" value="HTH_MERR_2"/>
    <property type="match status" value="1"/>
</dbReference>
<reference evidence="6 7" key="1">
    <citation type="submission" date="2024-02" db="EMBL/GenBank/DDBJ databases">
        <title>Seven novel Bacillus-like species.</title>
        <authorList>
            <person name="Liu G."/>
        </authorList>
    </citation>
    <scope>NUCLEOTIDE SEQUENCE [LARGE SCALE GENOMIC DNA]</scope>
    <source>
        <strain evidence="6 7">FJAT-53654</strain>
    </source>
</reference>
<accession>A0ABZ2MVX8</accession>
<name>A0ABZ2MVX8_9BACI</name>
<dbReference type="Pfam" id="PF00376">
    <property type="entry name" value="MerR"/>
    <property type="match status" value="2"/>
</dbReference>
<dbReference type="GO" id="GO:0003677">
    <property type="term" value="F:DNA binding"/>
    <property type="evidence" value="ECO:0007669"/>
    <property type="project" value="UniProtKB-KW"/>
</dbReference>
<evidence type="ECO:0000259" key="5">
    <source>
        <dbReference type="PROSITE" id="PS50937"/>
    </source>
</evidence>
<dbReference type="SUPFAM" id="SSF46955">
    <property type="entry name" value="Putative DNA-binding domain"/>
    <property type="match status" value="2"/>
</dbReference>
<evidence type="ECO:0000256" key="4">
    <source>
        <dbReference type="ARBA" id="ARBA00023163"/>
    </source>
</evidence>
<feature type="domain" description="HTH merR-type" evidence="5">
    <location>
        <begin position="118"/>
        <end position="158"/>
    </location>
</feature>
<dbReference type="EMBL" id="CP147403">
    <property type="protein sequence ID" value="WXB89578.1"/>
    <property type="molecule type" value="Genomic_DNA"/>
</dbReference>
<dbReference type="Proteomes" id="UP001368328">
    <property type="component" value="Chromosome"/>
</dbReference>
<evidence type="ECO:0000256" key="1">
    <source>
        <dbReference type="ARBA" id="ARBA00022491"/>
    </source>
</evidence>
<gene>
    <name evidence="6" type="ORF">WCV66_04895</name>
</gene>
<dbReference type="InterPro" id="IPR000551">
    <property type="entry name" value="MerR-type_HTH_dom"/>
</dbReference>
<dbReference type="Gene3D" id="1.10.1660.10">
    <property type="match status" value="2"/>
</dbReference>
<keyword evidence="2" id="KW-0805">Transcription regulation</keyword>
<keyword evidence="7" id="KW-1185">Reference proteome</keyword>
<dbReference type="InterPro" id="IPR047057">
    <property type="entry name" value="MerR_fam"/>
</dbReference>
<dbReference type="RefSeq" id="WP_338788080.1">
    <property type="nucleotide sequence ID" value="NZ_CP147403.1"/>
</dbReference>
<keyword evidence="1" id="KW-0678">Repressor</keyword>
<keyword evidence="3 6" id="KW-0238">DNA-binding</keyword>
<evidence type="ECO:0000313" key="6">
    <source>
        <dbReference type="EMBL" id="WXB89578.1"/>
    </source>
</evidence>
<dbReference type="PANTHER" id="PTHR30204:SF69">
    <property type="entry name" value="MERR-FAMILY TRANSCRIPTIONAL REGULATOR"/>
    <property type="match status" value="1"/>
</dbReference>
<proteinExistence type="predicted"/>
<dbReference type="PANTHER" id="PTHR30204">
    <property type="entry name" value="REDOX-CYCLING DRUG-SENSING TRANSCRIPTIONAL ACTIVATOR SOXR"/>
    <property type="match status" value="1"/>
</dbReference>
<protein>
    <submittedName>
        <fullName evidence="6">MerR family DNA-binding transcriptional regulator</fullName>
    </submittedName>
</protein>
<dbReference type="InterPro" id="IPR009061">
    <property type="entry name" value="DNA-bd_dom_put_sf"/>
</dbReference>
<sequence length="234" mass="27475">MQDKIRPIDIAKTLKISTSSLRNYEARGIVPPTERLSTGYRIYTKEHVAYFECIVAMSPGFGMDITTDVLKKIQLNELDSALWILNKAQVNNYEDKVLTEKAMKLIEKSTDEQIFEKHLTIGEVSEETKVTTTTLRYWESEGLVHSTRNEENNYRLYNMFELIKIMLMKTTQNAVYSHEIIQLKQDIKKLKRHDLLGLKMIILENHKNLNKRNQQQLFGLHQLYRLCEMVNLYS</sequence>
<evidence type="ECO:0000256" key="2">
    <source>
        <dbReference type="ARBA" id="ARBA00023015"/>
    </source>
</evidence>
<organism evidence="6 7">
    <name type="scientific">Metabacillus rhizosphaerae</name>
    <dbReference type="NCBI Taxonomy" id="3117747"/>
    <lineage>
        <taxon>Bacteria</taxon>
        <taxon>Bacillati</taxon>
        <taxon>Bacillota</taxon>
        <taxon>Bacilli</taxon>
        <taxon>Bacillales</taxon>
        <taxon>Bacillaceae</taxon>
        <taxon>Metabacillus</taxon>
    </lineage>
</organism>
<dbReference type="SMART" id="SM00422">
    <property type="entry name" value="HTH_MERR"/>
    <property type="match status" value="2"/>
</dbReference>
<evidence type="ECO:0000313" key="7">
    <source>
        <dbReference type="Proteomes" id="UP001368328"/>
    </source>
</evidence>